<sequence>MSAMLCSPILGERLASRENGHRTDASVFPPRRRTATCRNLFGPVDHAEIQRELKTKLREITERDQQKWNFDFGEGKPLDGDLKWEESPALDCPEFYRETTPVSNKIHSDLLVAKTTSQIQPKCVKASSKNVLYKLTRTGYNNRGKLSHKRKRVQKISQTNMRITDFFGKRKKMDSIRKESKDTA</sequence>
<comment type="subcellular location">
    <subcellularLocation>
        <location evidence="1">Nucleus</location>
    </subcellularLocation>
</comment>
<proteinExistence type="inferred from homology"/>
<evidence type="ECO:0000256" key="5">
    <source>
        <dbReference type="ARBA" id="ARBA00023306"/>
    </source>
</evidence>
<organism evidence="7 8">
    <name type="scientific">Danionella cerebrum</name>
    <dbReference type="NCBI Taxonomy" id="2873325"/>
    <lineage>
        <taxon>Eukaryota</taxon>
        <taxon>Metazoa</taxon>
        <taxon>Chordata</taxon>
        <taxon>Craniata</taxon>
        <taxon>Vertebrata</taxon>
        <taxon>Euteleostomi</taxon>
        <taxon>Actinopterygii</taxon>
        <taxon>Neopterygii</taxon>
        <taxon>Teleostei</taxon>
        <taxon>Ostariophysi</taxon>
        <taxon>Cypriniformes</taxon>
        <taxon>Danionidae</taxon>
        <taxon>Danioninae</taxon>
        <taxon>Danionella</taxon>
    </lineage>
</organism>
<dbReference type="PANTHER" id="PTHR10265">
    <property type="entry name" value="CYCLIN-DEPENDENT KINASE INHIBITOR 1"/>
    <property type="match status" value="1"/>
</dbReference>
<evidence type="ECO:0000256" key="4">
    <source>
        <dbReference type="ARBA" id="ARBA00023242"/>
    </source>
</evidence>
<evidence type="ECO:0000256" key="2">
    <source>
        <dbReference type="ARBA" id="ARBA00006726"/>
    </source>
</evidence>
<dbReference type="Proteomes" id="UP000316079">
    <property type="component" value="Unassembled WGS sequence"/>
</dbReference>
<dbReference type="EMBL" id="SRMA01026942">
    <property type="protein sequence ID" value="TRY65151.1"/>
    <property type="molecule type" value="Genomic_DNA"/>
</dbReference>
<dbReference type="Gene3D" id="4.10.365.10">
    <property type="entry name" value="p27"/>
    <property type="match status" value="1"/>
</dbReference>
<name>A0A553NI83_9TELE</name>
<dbReference type="STRING" id="623744.A0A553NI83"/>
<evidence type="ECO:0000259" key="6">
    <source>
        <dbReference type="Pfam" id="PF02234"/>
    </source>
</evidence>
<keyword evidence="5" id="KW-0131">Cell cycle</keyword>
<dbReference type="AlphaFoldDB" id="A0A553NI83"/>
<dbReference type="Pfam" id="PF02234">
    <property type="entry name" value="CDI"/>
    <property type="match status" value="1"/>
</dbReference>
<dbReference type="InterPro" id="IPR044898">
    <property type="entry name" value="CDI_dom_sf"/>
</dbReference>
<protein>
    <recommendedName>
        <fullName evidence="6">Cyclin-dependent kinase inhibitor domain-containing protein</fullName>
    </recommendedName>
</protein>
<evidence type="ECO:0000313" key="7">
    <source>
        <dbReference type="EMBL" id="TRY65151.1"/>
    </source>
</evidence>
<keyword evidence="4" id="KW-0539">Nucleus</keyword>
<evidence type="ECO:0000313" key="8">
    <source>
        <dbReference type="Proteomes" id="UP000316079"/>
    </source>
</evidence>
<keyword evidence="8" id="KW-1185">Reference proteome</keyword>
<accession>A0A553NI83</accession>
<dbReference type="GO" id="GO:0004861">
    <property type="term" value="F:cyclin-dependent protein serine/threonine kinase inhibitor activity"/>
    <property type="evidence" value="ECO:0007669"/>
    <property type="project" value="InterPro"/>
</dbReference>
<gene>
    <name evidence="7" type="ORF">DNTS_002032</name>
</gene>
<dbReference type="PANTHER" id="PTHR10265:SF44">
    <property type="entry name" value="CYCLIN-DEPENDENT KINASE INHIBITOR 1C"/>
    <property type="match status" value="1"/>
</dbReference>
<evidence type="ECO:0000256" key="1">
    <source>
        <dbReference type="ARBA" id="ARBA00004123"/>
    </source>
</evidence>
<dbReference type="GO" id="GO:0045930">
    <property type="term" value="P:negative regulation of mitotic cell cycle"/>
    <property type="evidence" value="ECO:0007669"/>
    <property type="project" value="TreeGrafter"/>
</dbReference>
<dbReference type="InterPro" id="IPR003175">
    <property type="entry name" value="CDI_dom"/>
</dbReference>
<keyword evidence="3" id="KW-0649">Protein kinase inhibitor</keyword>
<reference evidence="7 8" key="1">
    <citation type="journal article" date="2019" name="Sci. Data">
        <title>Hybrid genome assembly and annotation of Danionella translucida.</title>
        <authorList>
            <person name="Kadobianskyi M."/>
            <person name="Schulze L."/>
            <person name="Schuelke M."/>
            <person name="Judkewitz B."/>
        </authorList>
    </citation>
    <scope>NUCLEOTIDE SEQUENCE [LARGE SCALE GENOMIC DNA]</scope>
    <source>
        <strain evidence="7 8">Bolton</strain>
    </source>
</reference>
<dbReference type="OrthoDB" id="6373236at2759"/>
<comment type="caution">
    <text evidence="7">The sequence shown here is derived from an EMBL/GenBank/DDBJ whole genome shotgun (WGS) entry which is preliminary data.</text>
</comment>
<dbReference type="GO" id="GO:0005634">
    <property type="term" value="C:nucleus"/>
    <property type="evidence" value="ECO:0007669"/>
    <property type="project" value="UniProtKB-SubCell"/>
</dbReference>
<feature type="domain" description="Cyclin-dependent kinase inhibitor" evidence="6">
    <location>
        <begin position="39"/>
        <end position="86"/>
    </location>
</feature>
<comment type="similarity">
    <text evidence="2">Belongs to the CDI family.</text>
</comment>
<evidence type="ECO:0000256" key="3">
    <source>
        <dbReference type="ARBA" id="ARBA00023013"/>
    </source>
</evidence>